<dbReference type="KEGG" id="sste:SAMEA4384403_2428"/>
<dbReference type="InterPro" id="IPR037185">
    <property type="entry name" value="EmrE-like"/>
</dbReference>
<comment type="similarity">
    <text evidence="7">Belongs to the drug/metabolite transporter (DMT) superfamily. Small multidrug resistance (SMR) (TC 2.A.7.1) family.</text>
</comment>
<dbReference type="InterPro" id="IPR000390">
    <property type="entry name" value="Small_drug/metabolite_transptr"/>
</dbReference>
<evidence type="ECO:0000256" key="3">
    <source>
        <dbReference type="ARBA" id="ARBA00022475"/>
    </source>
</evidence>
<dbReference type="Proteomes" id="UP000242084">
    <property type="component" value="Chromosome 1"/>
</dbReference>
<dbReference type="OrthoDB" id="21828at2"/>
<evidence type="ECO:0000256" key="6">
    <source>
        <dbReference type="ARBA" id="ARBA00023136"/>
    </source>
</evidence>
<proteinExistence type="inferred from homology"/>
<dbReference type="AlphaFoldDB" id="A0A240ADW4"/>
<keyword evidence="4 7" id="KW-0812">Transmembrane</keyword>
<accession>A0A240ADW4</accession>
<keyword evidence="3" id="KW-1003">Cell membrane</keyword>
<feature type="transmembrane region" description="Helical" evidence="8">
    <location>
        <begin position="86"/>
        <end position="103"/>
    </location>
</feature>
<keyword evidence="2" id="KW-0813">Transport</keyword>
<dbReference type="Gene3D" id="1.10.3730.20">
    <property type="match status" value="1"/>
</dbReference>
<dbReference type="GO" id="GO:0005886">
    <property type="term" value="C:plasma membrane"/>
    <property type="evidence" value="ECO:0007669"/>
    <property type="project" value="UniProtKB-SubCell"/>
</dbReference>
<evidence type="ECO:0000313" key="9">
    <source>
        <dbReference type="EMBL" id="SNV81284.1"/>
    </source>
</evidence>
<dbReference type="InterPro" id="IPR045324">
    <property type="entry name" value="Small_multidrug_res"/>
</dbReference>
<name>A0A240ADW4_9STAP</name>
<dbReference type="GO" id="GO:0022857">
    <property type="term" value="F:transmembrane transporter activity"/>
    <property type="evidence" value="ECO:0007669"/>
    <property type="project" value="InterPro"/>
</dbReference>
<sequence>MSWVILIFAGSFEMLGVLFMNIYAKRNNMLSLLGLVIFFGLSFICLSIAMKIIPMSTSYAVWTGIGAVGGAVLGILFYGESKDLKRLFFIAVILGSTIGLKLIS</sequence>
<dbReference type="SUPFAM" id="SSF103481">
    <property type="entry name" value="Multidrug resistance efflux transporter EmrE"/>
    <property type="match status" value="1"/>
</dbReference>
<keyword evidence="5 8" id="KW-1133">Transmembrane helix</keyword>
<organism evidence="9 10">
    <name type="scientific">Mammaliicoccus stepanovicii</name>
    <dbReference type="NCBI Taxonomy" id="643214"/>
    <lineage>
        <taxon>Bacteria</taxon>
        <taxon>Bacillati</taxon>
        <taxon>Bacillota</taxon>
        <taxon>Bacilli</taxon>
        <taxon>Bacillales</taxon>
        <taxon>Staphylococcaceae</taxon>
        <taxon>Mammaliicoccus</taxon>
    </lineage>
</organism>
<dbReference type="Pfam" id="PF00893">
    <property type="entry name" value="Multi_Drug_Res"/>
    <property type="match status" value="1"/>
</dbReference>
<keyword evidence="6 8" id="KW-0472">Membrane</keyword>
<dbReference type="EMBL" id="LT906462">
    <property type="protein sequence ID" value="SNV81284.1"/>
    <property type="molecule type" value="Genomic_DNA"/>
</dbReference>
<protein>
    <submittedName>
        <fullName evidence="9">Membrane transporter</fullName>
    </submittedName>
</protein>
<evidence type="ECO:0000256" key="5">
    <source>
        <dbReference type="ARBA" id="ARBA00022989"/>
    </source>
</evidence>
<evidence type="ECO:0000256" key="1">
    <source>
        <dbReference type="ARBA" id="ARBA00004651"/>
    </source>
</evidence>
<dbReference type="RefSeq" id="WP_095089918.1">
    <property type="nucleotide sequence ID" value="NZ_BMDM01000010.1"/>
</dbReference>
<feature type="transmembrane region" description="Helical" evidence="8">
    <location>
        <begin position="6"/>
        <end position="23"/>
    </location>
</feature>
<comment type="subcellular location">
    <subcellularLocation>
        <location evidence="1 7">Cell membrane</location>
        <topology evidence="1 7">Multi-pass membrane protein</topology>
    </subcellularLocation>
</comment>
<evidence type="ECO:0000313" key="10">
    <source>
        <dbReference type="Proteomes" id="UP000242084"/>
    </source>
</evidence>
<gene>
    <name evidence="9" type="primary">ykkD</name>
    <name evidence="9" type="ORF">SAMEA4384403_02428</name>
</gene>
<feature type="transmembrane region" description="Helical" evidence="8">
    <location>
        <begin position="59"/>
        <end position="79"/>
    </location>
</feature>
<evidence type="ECO:0000256" key="4">
    <source>
        <dbReference type="ARBA" id="ARBA00022692"/>
    </source>
</evidence>
<dbReference type="PANTHER" id="PTHR30561">
    <property type="entry name" value="SMR FAMILY PROTON-DEPENDENT DRUG EFFLUX TRANSPORTER SUGE"/>
    <property type="match status" value="1"/>
</dbReference>
<evidence type="ECO:0000256" key="7">
    <source>
        <dbReference type="RuleBase" id="RU003942"/>
    </source>
</evidence>
<feature type="transmembrane region" description="Helical" evidence="8">
    <location>
        <begin position="30"/>
        <end position="53"/>
    </location>
</feature>
<evidence type="ECO:0000256" key="2">
    <source>
        <dbReference type="ARBA" id="ARBA00022448"/>
    </source>
</evidence>
<reference evidence="9 10" key="1">
    <citation type="submission" date="2017-06" db="EMBL/GenBank/DDBJ databases">
        <authorList>
            <consortium name="Pathogen Informatics"/>
        </authorList>
    </citation>
    <scope>NUCLEOTIDE SEQUENCE [LARGE SCALE GENOMIC DNA]</scope>
    <source>
        <strain evidence="9 10">NCTC13839</strain>
    </source>
</reference>
<dbReference type="PANTHER" id="PTHR30561:SF0">
    <property type="entry name" value="GUANIDINIUM EXPORTER"/>
    <property type="match status" value="1"/>
</dbReference>
<evidence type="ECO:0000256" key="8">
    <source>
        <dbReference type="SAM" id="Phobius"/>
    </source>
</evidence>
<keyword evidence="10" id="KW-1185">Reference proteome</keyword>